<feature type="transmembrane region" description="Helical" evidence="8">
    <location>
        <begin position="12"/>
        <end position="35"/>
    </location>
</feature>
<evidence type="ECO:0000256" key="8">
    <source>
        <dbReference type="SAM" id="Phobius"/>
    </source>
</evidence>
<protein>
    <submittedName>
        <fullName evidence="9">Uncharacterized protein</fullName>
    </submittedName>
</protein>
<dbReference type="GO" id="GO:0008360">
    <property type="term" value="P:regulation of cell shape"/>
    <property type="evidence" value="ECO:0007669"/>
    <property type="project" value="UniProtKB-KW"/>
</dbReference>
<proteinExistence type="inferred from homology"/>
<evidence type="ECO:0000313" key="9">
    <source>
        <dbReference type="EMBL" id="KRN75100.1"/>
    </source>
</evidence>
<feature type="transmembrane region" description="Helical" evidence="8">
    <location>
        <begin position="148"/>
        <end position="169"/>
    </location>
</feature>
<evidence type="ECO:0000256" key="5">
    <source>
        <dbReference type="ARBA" id="ARBA00022960"/>
    </source>
</evidence>
<dbReference type="InterPro" id="IPR007227">
    <property type="entry name" value="Cell_shape_determining_MreD"/>
</dbReference>
<sequence length="206" mass="24093">MYSKYFKITWVHPVLVFLAMVLDGAIALNAAPILYRLPMAASPYLVLLFLLAPTLVGSEGIKNPSDQYLLAFTVGLVYDLYYTGYVGVSMIGFPMVLGIARWVQQFFEHTYFWEMMIFFFVLNCYLLFDYLAFSIINVAQQNIQEFVIFHMFPTVLLNILLFMLFYPIIEWLYALMRGAEMIDYNVTNQQIGNRMIIKRRADRFKN</sequence>
<dbReference type="Pfam" id="PF04093">
    <property type="entry name" value="MreD"/>
    <property type="match status" value="1"/>
</dbReference>
<keyword evidence="3" id="KW-1003">Cell membrane</keyword>
<evidence type="ECO:0000313" key="10">
    <source>
        <dbReference type="Proteomes" id="UP000051655"/>
    </source>
</evidence>
<keyword evidence="6 8" id="KW-1133">Transmembrane helix</keyword>
<comment type="caution">
    <text evidence="9">The sequence shown here is derived from an EMBL/GenBank/DDBJ whole genome shotgun (WGS) entry which is preliminary data.</text>
</comment>
<evidence type="ECO:0000256" key="4">
    <source>
        <dbReference type="ARBA" id="ARBA00022692"/>
    </source>
</evidence>
<comment type="subcellular location">
    <subcellularLocation>
        <location evidence="1">Cell membrane</location>
        <topology evidence="1">Multi-pass membrane protein</topology>
    </subcellularLocation>
</comment>
<name>A0A0R2JK21_9LACO</name>
<organism evidence="9 10">
    <name type="scientific">Weissella kandleri</name>
    <dbReference type="NCBI Taxonomy" id="1616"/>
    <lineage>
        <taxon>Bacteria</taxon>
        <taxon>Bacillati</taxon>
        <taxon>Bacillota</taxon>
        <taxon>Bacilli</taxon>
        <taxon>Lactobacillales</taxon>
        <taxon>Lactobacillaceae</taxon>
        <taxon>Weissella</taxon>
    </lineage>
</organism>
<evidence type="ECO:0000256" key="6">
    <source>
        <dbReference type="ARBA" id="ARBA00022989"/>
    </source>
</evidence>
<dbReference type="AlphaFoldDB" id="A0A0R2JK21"/>
<dbReference type="RefSeq" id="WP_057755256.1">
    <property type="nucleotide sequence ID" value="NZ_JQBP01000003.1"/>
</dbReference>
<comment type="similarity">
    <text evidence="2">Belongs to the MreD family.</text>
</comment>
<keyword evidence="5" id="KW-0133">Cell shape</keyword>
<dbReference type="Proteomes" id="UP000051655">
    <property type="component" value="Unassembled WGS sequence"/>
</dbReference>
<evidence type="ECO:0000256" key="3">
    <source>
        <dbReference type="ARBA" id="ARBA00022475"/>
    </source>
</evidence>
<feature type="transmembrane region" description="Helical" evidence="8">
    <location>
        <begin position="42"/>
        <end position="61"/>
    </location>
</feature>
<reference evidence="9 10" key="1">
    <citation type="journal article" date="2015" name="Genome Announc.">
        <title>Expanding the biotechnology potential of lactobacilli through comparative genomics of 213 strains and associated genera.</title>
        <authorList>
            <person name="Sun Z."/>
            <person name="Harris H.M."/>
            <person name="McCann A."/>
            <person name="Guo C."/>
            <person name="Argimon S."/>
            <person name="Zhang W."/>
            <person name="Yang X."/>
            <person name="Jeffery I.B."/>
            <person name="Cooney J.C."/>
            <person name="Kagawa T.F."/>
            <person name="Liu W."/>
            <person name="Song Y."/>
            <person name="Salvetti E."/>
            <person name="Wrobel A."/>
            <person name="Rasinkangas P."/>
            <person name="Parkhill J."/>
            <person name="Rea M.C."/>
            <person name="O'Sullivan O."/>
            <person name="Ritari J."/>
            <person name="Douillard F.P."/>
            <person name="Paul Ross R."/>
            <person name="Yang R."/>
            <person name="Briner A.E."/>
            <person name="Felis G.E."/>
            <person name="de Vos W.M."/>
            <person name="Barrangou R."/>
            <person name="Klaenhammer T.R."/>
            <person name="Caufield P.W."/>
            <person name="Cui Y."/>
            <person name="Zhang H."/>
            <person name="O'Toole P.W."/>
        </authorList>
    </citation>
    <scope>NUCLEOTIDE SEQUENCE [LARGE SCALE GENOMIC DNA]</scope>
    <source>
        <strain evidence="9 10">DSM 20593</strain>
    </source>
</reference>
<dbReference type="NCBIfam" id="TIGR03426">
    <property type="entry name" value="shape_MreD"/>
    <property type="match status" value="1"/>
</dbReference>
<feature type="transmembrane region" description="Helical" evidence="8">
    <location>
        <begin position="115"/>
        <end position="136"/>
    </location>
</feature>
<evidence type="ECO:0000256" key="1">
    <source>
        <dbReference type="ARBA" id="ARBA00004651"/>
    </source>
</evidence>
<gene>
    <name evidence="9" type="ORF">IV73_GL000860</name>
</gene>
<evidence type="ECO:0000256" key="7">
    <source>
        <dbReference type="ARBA" id="ARBA00023136"/>
    </source>
</evidence>
<feature type="transmembrane region" description="Helical" evidence="8">
    <location>
        <begin position="81"/>
        <end position="103"/>
    </location>
</feature>
<dbReference type="PATRIC" id="fig|1616.3.peg.880"/>
<accession>A0A0R2JK21</accession>
<dbReference type="OrthoDB" id="2148512at2"/>
<dbReference type="EMBL" id="JQBP01000003">
    <property type="protein sequence ID" value="KRN75100.1"/>
    <property type="molecule type" value="Genomic_DNA"/>
</dbReference>
<evidence type="ECO:0000256" key="2">
    <source>
        <dbReference type="ARBA" id="ARBA00007776"/>
    </source>
</evidence>
<keyword evidence="10" id="KW-1185">Reference proteome</keyword>
<keyword evidence="4 8" id="KW-0812">Transmembrane</keyword>
<keyword evidence="7 8" id="KW-0472">Membrane</keyword>
<dbReference type="STRING" id="1616.IV73_GL000860"/>
<dbReference type="GO" id="GO:0005886">
    <property type="term" value="C:plasma membrane"/>
    <property type="evidence" value="ECO:0007669"/>
    <property type="project" value="UniProtKB-SubCell"/>
</dbReference>